<evidence type="ECO:0000256" key="1">
    <source>
        <dbReference type="SAM" id="SignalP"/>
    </source>
</evidence>
<comment type="caution">
    <text evidence="2">The sequence shown here is derived from an EMBL/GenBank/DDBJ whole genome shotgun (WGS) entry which is preliminary data.</text>
</comment>
<evidence type="ECO:0008006" key="4">
    <source>
        <dbReference type="Google" id="ProtNLM"/>
    </source>
</evidence>
<keyword evidence="3" id="KW-1185">Reference proteome</keyword>
<organism evidence="2 3">
    <name type="scientific">Flavobacterium akiainvivens</name>
    <dbReference type="NCBI Taxonomy" id="1202724"/>
    <lineage>
        <taxon>Bacteria</taxon>
        <taxon>Pseudomonadati</taxon>
        <taxon>Bacteroidota</taxon>
        <taxon>Flavobacteriia</taxon>
        <taxon>Flavobacteriales</taxon>
        <taxon>Flavobacteriaceae</taxon>
        <taxon>Flavobacterium</taxon>
    </lineage>
</organism>
<dbReference type="PATRIC" id="fig|1202724.3.peg.3301"/>
<sequence>MKKPIMLLLLLTGAVTATYAQVDSTGINSKKHEIKIGAIKGLAGGIIEGTYEYINSPYFTYGASILGNLDTNNDYPEDFSITPFARFYFTESREYGAKGFFVEGFGKFIAGREYTYTTEVYYDQNGNEYWNGYDRDEKYTAGSIGLAIGWKWVNHAGFVFEILAGGGRNFGQGTGPDASFRGDFNIGYRF</sequence>
<dbReference type="OrthoDB" id="768080at2"/>
<gene>
    <name evidence="2" type="ORF">AM493_15895</name>
</gene>
<dbReference type="AlphaFoldDB" id="A0A0M8MJY3"/>
<feature type="chain" id="PRO_5005818483" description="DUF3575 domain-containing protein" evidence="1">
    <location>
        <begin position="21"/>
        <end position="190"/>
    </location>
</feature>
<keyword evidence="1" id="KW-0732">Signal</keyword>
<evidence type="ECO:0000313" key="3">
    <source>
        <dbReference type="Proteomes" id="UP000037755"/>
    </source>
</evidence>
<accession>A0A0M8MJY3</accession>
<dbReference type="RefSeq" id="WP_054409012.1">
    <property type="nucleotide sequence ID" value="NZ_FOYA01000005.1"/>
</dbReference>
<dbReference type="EMBL" id="LIYD01000005">
    <property type="protein sequence ID" value="KOS07357.1"/>
    <property type="molecule type" value="Genomic_DNA"/>
</dbReference>
<protein>
    <recommendedName>
        <fullName evidence="4">DUF3575 domain-containing protein</fullName>
    </recommendedName>
</protein>
<proteinExistence type="predicted"/>
<name>A0A0M8MJY3_9FLAO</name>
<reference evidence="2 3" key="1">
    <citation type="submission" date="2015-08" db="EMBL/GenBank/DDBJ databases">
        <title>Whole genome sequence of Flavobacterium akiainvivens IK-1T, from decaying Wikstroemia oahuensis, an endemic Hawaiian shrub.</title>
        <authorList>
            <person name="Wan X."/>
            <person name="Hou S."/>
            <person name="Saito J."/>
            <person name="Donachie S."/>
        </authorList>
    </citation>
    <scope>NUCLEOTIDE SEQUENCE [LARGE SCALE GENOMIC DNA]</scope>
    <source>
        <strain evidence="2 3">IK-1</strain>
    </source>
</reference>
<feature type="signal peptide" evidence="1">
    <location>
        <begin position="1"/>
        <end position="20"/>
    </location>
</feature>
<dbReference type="STRING" id="1202724.AM493_15895"/>
<evidence type="ECO:0000313" key="2">
    <source>
        <dbReference type="EMBL" id="KOS07357.1"/>
    </source>
</evidence>
<dbReference type="Proteomes" id="UP000037755">
    <property type="component" value="Unassembled WGS sequence"/>
</dbReference>